<dbReference type="PROSITE" id="PS00530">
    <property type="entry name" value="RNASE_T2_1"/>
    <property type="match status" value="1"/>
</dbReference>
<evidence type="ECO:0000313" key="4">
    <source>
        <dbReference type="Proteomes" id="UP000694871"/>
    </source>
</evidence>
<dbReference type="InterPro" id="IPR036430">
    <property type="entry name" value="RNase_T2-like_sf"/>
</dbReference>
<evidence type="ECO:0000256" key="2">
    <source>
        <dbReference type="ARBA" id="ARBA00007469"/>
    </source>
</evidence>
<protein>
    <submittedName>
        <fullName evidence="5">Ribonuclease T2-like</fullName>
    </submittedName>
</protein>
<dbReference type="RefSeq" id="XP_015263753.1">
    <property type="nucleotide sequence ID" value="XM_015408267.1"/>
</dbReference>
<reference evidence="5" key="1">
    <citation type="submission" date="2025-08" db="UniProtKB">
        <authorList>
            <consortium name="RefSeq"/>
        </authorList>
    </citation>
    <scope>IDENTIFICATION</scope>
</reference>
<evidence type="ECO:0000256" key="1">
    <source>
        <dbReference type="ARBA" id="ARBA00004227"/>
    </source>
</evidence>
<gene>
    <name evidence="5" type="primary">LOC107107900</name>
</gene>
<dbReference type="Proteomes" id="UP000694871">
    <property type="component" value="Unplaced"/>
</dbReference>
<dbReference type="PANTHER" id="PTHR11240">
    <property type="entry name" value="RIBONUCLEASE T2"/>
    <property type="match status" value="1"/>
</dbReference>
<keyword evidence="4" id="KW-1185">Reference proteome</keyword>
<dbReference type="SUPFAM" id="SSF55895">
    <property type="entry name" value="Ribonuclease Rh-like"/>
    <property type="match status" value="1"/>
</dbReference>
<dbReference type="Pfam" id="PF00445">
    <property type="entry name" value="Ribonuclease_T2"/>
    <property type="match status" value="1"/>
</dbReference>
<comment type="similarity">
    <text evidence="2 3">Belongs to the RNase T2 family.</text>
</comment>
<sequence length="254" mass="29346">MAGVVVKQVPRSLLSVVAFLALVRPEELWRPVERELSRSCPWDCLVFVQMWPGSFCVALGRKLECVIPKNADIWTIHGLWPRNVIQCCPYWRLFPSDLVDLMPELTRYWPTFTNLSNFQFWEKEWQKHGTCAGCAETLNSPSKYFRASLSLRSKYNIDRAFQRGAIVPSCNHSYQLNTFVEVLQPILGDQYELQCITDTQGRQILVQIKVSIYSNFSTGCLPEPSDYSPYKPCRAQRSIFYFPPHQANPRDPCP</sequence>
<dbReference type="InterPro" id="IPR001568">
    <property type="entry name" value="RNase_T2-like"/>
</dbReference>
<dbReference type="InterPro" id="IPR018188">
    <property type="entry name" value="RNase_T2_His_AS_1"/>
</dbReference>
<name>A0ABM1JQL6_GEKJA</name>
<organism evidence="4 5">
    <name type="scientific">Gekko japonicus</name>
    <name type="common">Schlegel's Japanese gecko</name>
    <dbReference type="NCBI Taxonomy" id="146911"/>
    <lineage>
        <taxon>Eukaryota</taxon>
        <taxon>Metazoa</taxon>
        <taxon>Chordata</taxon>
        <taxon>Craniata</taxon>
        <taxon>Vertebrata</taxon>
        <taxon>Euteleostomi</taxon>
        <taxon>Lepidosauria</taxon>
        <taxon>Squamata</taxon>
        <taxon>Bifurcata</taxon>
        <taxon>Gekkota</taxon>
        <taxon>Gekkonidae</taxon>
        <taxon>Gekkoninae</taxon>
        <taxon>Gekko</taxon>
    </lineage>
</organism>
<evidence type="ECO:0000256" key="3">
    <source>
        <dbReference type="RuleBase" id="RU004328"/>
    </source>
</evidence>
<comment type="subcellular location">
    <subcellularLocation>
        <location evidence="1">Lysosome lumen</location>
    </subcellularLocation>
</comment>
<accession>A0ABM1JQL6</accession>
<dbReference type="Gene3D" id="3.90.730.10">
    <property type="entry name" value="Ribonuclease T2-like"/>
    <property type="match status" value="1"/>
</dbReference>
<dbReference type="PANTHER" id="PTHR11240:SF85">
    <property type="entry name" value="RIBONUCLEASE T2"/>
    <property type="match status" value="1"/>
</dbReference>
<dbReference type="GeneID" id="107107900"/>
<evidence type="ECO:0000313" key="5">
    <source>
        <dbReference type="RefSeq" id="XP_015263753.1"/>
    </source>
</evidence>
<proteinExistence type="inferred from homology"/>